<dbReference type="RefSeq" id="WP_192285231.1">
    <property type="nucleotide sequence ID" value="NZ_JBHSTT010000042.1"/>
</dbReference>
<name>A0ABW1WR56_9HYPH</name>
<dbReference type="Proteomes" id="UP001596237">
    <property type="component" value="Unassembled WGS sequence"/>
</dbReference>
<proteinExistence type="predicted"/>
<dbReference type="EC" id="3.1.2.-" evidence="1"/>
<protein>
    <submittedName>
        <fullName evidence="1">Acyl-CoA thioesterase</fullName>
        <ecNumber evidence="1">3.1.2.-</ecNumber>
    </submittedName>
</protein>
<dbReference type="SUPFAM" id="SSF54637">
    <property type="entry name" value="Thioesterase/thiol ester dehydrase-isomerase"/>
    <property type="match status" value="1"/>
</dbReference>
<gene>
    <name evidence="1" type="ORF">ACFQDP_13295</name>
</gene>
<reference evidence="2" key="1">
    <citation type="journal article" date="2019" name="Int. J. Syst. Evol. Microbiol.">
        <title>The Global Catalogue of Microorganisms (GCM) 10K type strain sequencing project: providing services to taxonomists for standard genome sequencing and annotation.</title>
        <authorList>
            <consortium name="The Broad Institute Genomics Platform"/>
            <consortium name="The Broad Institute Genome Sequencing Center for Infectious Disease"/>
            <person name="Wu L."/>
            <person name="Ma J."/>
        </authorList>
    </citation>
    <scope>NUCLEOTIDE SEQUENCE [LARGE SCALE GENOMIC DNA]</scope>
    <source>
        <strain evidence="2">CCUG 36916</strain>
    </source>
</reference>
<comment type="caution">
    <text evidence="1">The sequence shown here is derived from an EMBL/GenBank/DDBJ whole genome shotgun (WGS) entry which is preliminary data.</text>
</comment>
<dbReference type="GO" id="GO:0016787">
    <property type="term" value="F:hydrolase activity"/>
    <property type="evidence" value="ECO:0007669"/>
    <property type="project" value="UniProtKB-KW"/>
</dbReference>
<sequence length="164" mass="17722">MNTAPPRSGPPARAAQAGLFRAPVRVRFSHCDPAGIVYFPRWFDLMNGVVEDWFGEALGLDYRGFHQDRGIGLGYAHAEADFVSPGFWGDHLDAFVRIARIGGASLALGLTAFRVEEPVFAARLVIVTTSLAARGAIPLPDDLRAAAERYRDAQPHPPGTGDLP</sequence>
<evidence type="ECO:0000313" key="2">
    <source>
        <dbReference type="Proteomes" id="UP001596237"/>
    </source>
</evidence>
<dbReference type="Gene3D" id="3.10.129.10">
    <property type="entry name" value="Hotdog Thioesterase"/>
    <property type="match status" value="1"/>
</dbReference>
<organism evidence="1 2">
    <name type="scientific">Methylorubrum zatmanii</name>
    <dbReference type="NCBI Taxonomy" id="29429"/>
    <lineage>
        <taxon>Bacteria</taxon>
        <taxon>Pseudomonadati</taxon>
        <taxon>Pseudomonadota</taxon>
        <taxon>Alphaproteobacteria</taxon>
        <taxon>Hyphomicrobiales</taxon>
        <taxon>Methylobacteriaceae</taxon>
        <taxon>Methylorubrum</taxon>
    </lineage>
</organism>
<dbReference type="CDD" id="cd00586">
    <property type="entry name" value="4HBT"/>
    <property type="match status" value="1"/>
</dbReference>
<accession>A0ABW1WR56</accession>
<keyword evidence="1" id="KW-0378">Hydrolase</keyword>
<keyword evidence="2" id="KW-1185">Reference proteome</keyword>
<dbReference type="EMBL" id="JBHSTT010000042">
    <property type="protein sequence ID" value="MFC6390299.1"/>
    <property type="molecule type" value="Genomic_DNA"/>
</dbReference>
<evidence type="ECO:0000313" key="1">
    <source>
        <dbReference type="EMBL" id="MFC6390299.1"/>
    </source>
</evidence>
<dbReference type="Pfam" id="PF13279">
    <property type="entry name" value="4HBT_2"/>
    <property type="match status" value="1"/>
</dbReference>
<dbReference type="InterPro" id="IPR029069">
    <property type="entry name" value="HotDog_dom_sf"/>
</dbReference>